<dbReference type="InterPro" id="IPR036312">
    <property type="entry name" value="Bifun_inhib/LTP/seed_sf"/>
</dbReference>
<feature type="signal peptide" evidence="5">
    <location>
        <begin position="1"/>
        <end position="30"/>
    </location>
</feature>
<accession>G8GJ77</accession>
<organism evidence="7">
    <name type="scientific">Linum usitatissimum</name>
    <name type="common">Flax</name>
    <name type="synonym">Linum humile</name>
    <dbReference type="NCBI Taxonomy" id="4006"/>
    <lineage>
        <taxon>Eukaryota</taxon>
        <taxon>Viridiplantae</taxon>
        <taxon>Streptophyta</taxon>
        <taxon>Embryophyta</taxon>
        <taxon>Tracheophyta</taxon>
        <taxon>Spermatophyta</taxon>
        <taxon>Magnoliopsida</taxon>
        <taxon>eudicotyledons</taxon>
        <taxon>Gunneridae</taxon>
        <taxon>Pentapetalae</taxon>
        <taxon>rosids</taxon>
        <taxon>fabids</taxon>
        <taxon>Malpighiales</taxon>
        <taxon>Linaceae</taxon>
        <taxon>Linum</taxon>
    </lineage>
</organism>
<dbReference type="GO" id="GO:0006869">
    <property type="term" value="P:lipid transport"/>
    <property type="evidence" value="ECO:0007669"/>
    <property type="project" value="InterPro"/>
</dbReference>
<dbReference type="GO" id="GO:0008289">
    <property type="term" value="F:lipid binding"/>
    <property type="evidence" value="ECO:0007669"/>
    <property type="project" value="UniProtKB-KW"/>
</dbReference>
<comment type="similarity">
    <text evidence="1 4">Belongs to the plant LTP family.</text>
</comment>
<dbReference type="SMART" id="SM00499">
    <property type="entry name" value="AAI"/>
    <property type="match status" value="1"/>
</dbReference>
<dbReference type="InterPro" id="IPR000528">
    <property type="entry name" value="Plant_nsLTP"/>
</dbReference>
<reference evidence="7" key="1">
    <citation type="journal article" date="2012" name="Plant J.">
        <title>The genome of flax (Linum usitatissimum) assembled de novo from short shotgun sequence reads.</title>
        <authorList>
            <person name="Wang Z."/>
            <person name="Hobson N."/>
            <person name="Galindo L."/>
            <person name="Zhu S."/>
            <person name="Shi D."/>
            <person name="McDill J."/>
            <person name="Yang L."/>
            <person name="Hawkins S."/>
            <person name="Neutelings G."/>
            <person name="Datla R."/>
            <person name="Lambert G."/>
            <person name="Galbraith D.W."/>
            <person name="Grassa C.J."/>
            <person name="Geraldes A."/>
            <person name="Cronk Q.C."/>
            <person name="Cullis C."/>
            <person name="Dash P.K."/>
            <person name="Kumar P.A."/>
            <person name="Cloutier S."/>
            <person name="Sharpe A.G."/>
            <person name="Wong G.K."/>
            <person name="Wang J."/>
            <person name="Deyholos M.K."/>
        </authorList>
    </citation>
    <scope>NUCLEOTIDE SEQUENCE</scope>
</reference>
<feature type="domain" description="Bifunctional inhibitor/plant lipid transfer protein/seed storage helical" evidence="6">
    <location>
        <begin position="33"/>
        <end position="117"/>
    </location>
</feature>
<dbReference type="Pfam" id="PF00234">
    <property type="entry name" value="Tryp_alpha_amyl"/>
    <property type="match status" value="1"/>
</dbReference>
<evidence type="ECO:0000256" key="2">
    <source>
        <dbReference type="ARBA" id="ARBA00022448"/>
    </source>
</evidence>
<dbReference type="PANTHER" id="PTHR33076">
    <property type="entry name" value="NON-SPECIFIC LIPID-TRANSFER PROTEIN 2-RELATED"/>
    <property type="match status" value="1"/>
</dbReference>
<keyword evidence="4" id="KW-0446">Lipid-binding</keyword>
<evidence type="ECO:0000256" key="4">
    <source>
        <dbReference type="RuleBase" id="RU000628"/>
    </source>
</evidence>
<dbReference type="PRINTS" id="PR00382">
    <property type="entry name" value="LIPIDTRNSFER"/>
</dbReference>
<dbReference type="EMBL" id="JN133300">
    <property type="protein sequence ID" value="AER92599.1"/>
    <property type="molecule type" value="Genomic_DNA"/>
</dbReference>
<evidence type="ECO:0000256" key="1">
    <source>
        <dbReference type="ARBA" id="ARBA00009748"/>
    </source>
</evidence>
<dbReference type="CDD" id="cd01960">
    <property type="entry name" value="nsLTP1"/>
    <property type="match status" value="1"/>
</dbReference>
<comment type="function">
    <text evidence="4">Plant non-specific lipid-transfer proteins transfer phospholipids as well as galactolipids across membranes. May play a role in wax or cutin deposition in the cell walls of expanding epidermal cells and certain secretory tissues.</text>
</comment>
<feature type="chain" id="PRO_5003509903" description="Non-specific lipid-transfer protein" evidence="5">
    <location>
        <begin position="31"/>
        <end position="119"/>
    </location>
</feature>
<dbReference type="AlphaFoldDB" id="G8GJ77"/>
<keyword evidence="5" id="KW-0732">Signal</keyword>
<name>G8GJ77_LINUS</name>
<sequence>MEAAAAMKLASVFLFCALVAAPMMNAGVSALSCDQVDGGLAPCVSYLTGRGAVTPGCCNGMKGLLVEARTTADRRQACNCLKSAASKLPGLNPALAAGLPGKCGVKIPYKISISTNCNT</sequence>
<dbReference type="InterPro" id="IPR016140">
    <property type="entry name" value="Bifunc_inhib/LTP/seed_store"/>
</dbReference>
<keyword evidence="3" id="KW-1015">Disulfide bond</keyword>
<evidence type="ECO:0000256" key="3">
    <source>
        <dbReference type="ARBA" id="ARBA00023157"/>
    </source>
</evidence>
<dbReference type="FunFam" id="1.10.110.10:FF:000002">
    <property type="entry name" value="Non-specific lipid-transfer protein"/>
    <property type="match status" value="1"/>
</dbReference>
<keyword evidence="2 4" id="KW-0813">Transport</keyword>
<dbReference type="Gene3D" id="1.10.110.10">
    <property type="entry name" value="Plant lipid-transfer and hydrophobic proteins"/>
    <property type="match status" value="1"/>
</dbReference>
<protein>
    <recommendedName>
        <fullName evidence="4">Non-specific lipid-transfer protein</fullName>
    </recommendedName>
</protein>
<proteinExistence type="inferred from homology"/>
<evidence type="ECO:0000259" key="6">
    <source>
        <dbReference type="SMART" id="SM00499"/>
    </source>
</evidence>
<evidence type="ECO:0000256" key="5">
    <source>
        <dbReference type="SAM" id="SignalP"/>
    </source>
</evidence>
<dbReference type="SUPFAM" id="SSF47699">
    <property type="entry name" value="Bifunctional inhibitor/lipid-transfer protein/seed storage 2S albumin"/>
    <property type="match status" value="1"/>
</dbReference>
<evidence type="ECO:0000313" key="7">
    <source>
        <dbReference type="EMBL" id="AER92599.1"/>
    </source>
</evidence>